<dbReference type="SUPFAM" id="SSF52317">
    <property type="entry name" value="Class I glutamine amidotransferase-like"/>
    <property type="match status" value="1"/>
</dbReference>
<comment type="pathway">
    <text evidence="1">Cofactor biosynthesis; adenosylcobalamin biosynthesis.</text>
</comment>
<dbReference type="RefSeq" id="WP_406693516.1">
    <property type="nucleotide sequence ID" value="NZ_CP155447.1"/>
</dbReference>
<dbReference type="EMBL" id="CP155447">
    <property type="protein sequence ID" value="XBH00838.1"/>
    <property type="molecule type" value="Genomic_DNA"/>
</dbReference>
<dbReference type="InterPro" id="IPR029062">
    <property type="entry name" value="Class_I_gatase-like"/>
</dbReference>
<protein>
    <submittedName>
        <fullName evidence="5">Cobyrinic acid a,c-diamide synthase</fullName>
    </submittedName>
</protein>
<gene>
    <name evidence="5" type="ORF">V5E97_21010</name>
</gene>
<evidence type="ECO:0000259" key="4">
    <source>
        <dbReference type="Pfam" id="PF07685"/>
    </source>
</evidence>
<dbReference type="InterPro" id="IPR011698">
    <property type="entry name" value="GATase_3"/>
</dbReference>
<dbReference type="AlphaFoldDB" id="A0AAU7C6T1"/>
<proteinExistence type="predicted"/>
<name>A0AAU7C6T1_9BACT</name>
<organism evidence="5">
    <name type="scientific">Singulisphaera sp. Ch08</name>
    <dbReference type="NCBI Taxonomy" id="3120278"/>
    <lineage>
        <taxon>Bacteria</taxon>
        <taxon>Pseudomonadati</taxon>
        <taxon>Planctomycetota</taxon>
        <taxon>Planctomycetia</taxon>
        <taxon>Isosphaerales</taxon>
        <taxon>Isosphaeraceae</taxon>
        <taxon>Singulisphaera</taxon>
    </lineage>
</organism>
<evidence type="ECO:0000256" key="1">
    <source>
        <dbReference type="ARBA" id="ARBA00004953"/>
    </source>
</evidence>
<dbReference type="PANTHER" id="PTHR43873:SF1">
    <property type="entry name" value="COBYRINATE A,C-DIAMIDE SYNTHASE"/>
    <property type="match status" value="1"/>
</dbReference>
<reference evidence="5" key="1">
    <citation type="submission" date="2024-05" db="EMBL/GenBank/DDBJ databases">
        <title>Planctomycetes of the genus Singulisphaera possess chitinolytic capabilities.</title>
        <authorList>
            <person name="Ivanova A."/>
        </authorList>
    </citation>
    <scope>NUCLEOTIDE SEQUENCE</scope>
    <source>
        <strain evidence="5">Ch08T</strain>
    </source>
</reference>
<dbReference type="PANTHER" id="PTHR43873">
    <property type="entry name" value="COBYRINATE A,C-DIAMIDE SYNTHASE"/>
    <property type="match status" value="1"/>
</dbReference>
<dbReference type="GO" id="GO:0009236">
    <property type="term" value="P:cobalamin biosynthetic process"/>
    <property type="evidence" value="ECO:0007669"/>
    <property type="project" value="UniProtKB-KW"/>
</dbReference>
<evidence type="ECO:0000256" key="3">
    <source>
        <dbReference type="ARBA" id="ARBA00022962"/>
    </source>
</evidence>
<feature type="domain" description="CobB/CobQ-like glutamine amidotransferase" evidence="4">
    <location>
        <begin position="240"/>
        <end position="425"/>
    </location>
</feature>
<evidence type="ECO:0000313" key="5">
    <source>
        <dbReference type="EMBL" id="XBH00838.1"/>
    </source>
</evidence>
<keyword evidence="3" id="KW-0315">Glutamine amidotransferase</keyword>
<accession>A0AAU7C6T1</accession>
<dbReference type="PROSITE" id="PS51274">
    <property type="entry name" value="GATASE_COBBQ"/>
    <property type="match status" value="1"/>
</dbReference>
<dbReference type="GO" id="GO:0042242">
    <property type="term" value="F:cobyrinic acid a,c-diamide synthase activity"/>
    <property type="evidence" value="ECO:0007669"/>
    <property type="project" value="InterPro"/>
</dbReference>
<dbReference type="Pfam" id="PF07685">
    <property type="entry name" value="GATase_3"/>
    <property type="match status" value="1"/>
</dbReference>
<sequence length="451" mass="48893">MGFHPRLALATPASGPEPSPASLAWLAGLTDRRWRVQHFRSRACPFGTEAVGQVTGLPGRHLDAWLMPDDVCRRLFLRGARQADLCLIEGTLEEPTAPLESAQHDRPGGLAPIAAALDLPVVALVSCLPLDQFHLPHLPAGVDAVLLDGLENSEDYEAYRNLVTLMARKPVLGAVEALPEVRAAIRQSPRDQRLDDDLFRKLGASFLRFADLGAIRSLAQSRPFPSVPAEPEPLPYRRFRVAYAQDEAFGSYFPDTLEALEALGAELVEFSPLRDESLPEAIDLVMIGCGFPDKHADALAENLSLIAALRAHVCRGHRIYSEGGGTAYLGRAMILGDRRVPGAGILPFDAEVRAVPRLPMPVTRTLTRDGWLGPKGTIVRGYKSGRWRLLPGADPLDCPSCFGTLTTQGDISYHHHAIGSLVHLHLGALPEVVAAFAGPHRASLTLPFARP</sequence>
<keyword evidence="2" id="KW-0169">Cobalamin biosynthesis</keyword>
<dbReference type="InterPro" id="IPR004484">
    <property type="entry name" value="CbiA/CobB_synth"/>
</dbReference>
<evidence type="ECO:0000256" key="2">
    <source>
        <dbReference type="ARBA" id="ARBA00022573"/>
    </source>
</evidence>